<dbReference type="InterPro" id="IPR015418">
    <property type="entry name" value="Eaf6"/>
</dbReference>
<dbReference type="AlphaFoldDB" id="A0A3N4IVM4"/>
<name>A0A3N4IVM4_ASCIM</name>
<keyword evidence="12" id="KW-1185">Reference proteome</keyword>
<evidence type="ECO:0000313" key="11">
    <source>
        <dbReference type="EMBL" id="RPA88290.1"/>
    </source>
</evidence>
<reference evidence="11 12" key="1">
    <citation type="journal article" date="2018" name="Nat. Ecol. Evol.">
        <title>Pezizomycetes genomes reveal the molecular basis of ectomycorrhizal truffle lifestyle.</title>
        <authorList>
            <person name="Murat C."/>
            <person name="Payen T."/>
            <person name="Noel B."/>
            <person name="Kuo A."/>
            <person name="Morin E."/>
            <person name="Chen J."/>
            <person name="Kohler A."/>
            <person name="Krizsan K."/>
            <person name="Balestrini R."/>
            <person name="Da Silva C."/>
            <person name="Montanini B."/>
            <person name="Hainaut M."/>
            <person name="Levati E."/>
            <person name="Barry K.W."/>
            <person name="Belfiori B."/>
            <person name="Cichocki N."/>
            <person name="Clum A."/>
            <person name="Dockter R.B."/>
            <person name="Fauchery L."/>
            <person name="Guy J."/>
            <person name="Iotti M."/>
            <person name="Le Tacon F."/>
            <person name="Lindquist E.A."/>
            <person name="Lipzen A."/>
            <person name="Malagnac F."/>
            <person name="Mello A."/>
            <person name="Molinier V."/>
            <person name="Miyauchi S."/>
            <person name="Poulain J."/>
            <person name="Riccioni C."/>
            <person name="Rubini A."/>
            <person name="Sitrit Y."/>
            <person name="Splivallo R."/>
            <person name="Traeger S."/>
            <person name="Wang M."/>
            <person name="Zifcakova L."/>
            <person name="Wipf D."/>
            <person name="Zambonelli A."/>
            <person name="Paolocci F."/>
            <person name="Nowrousian M."/>
            <person name="Ottonello S."/>
            <person name="Baldrian P."/>
            <person name="Spatafora J.W."/>
            <person name="Henrissat B."/>
            <person name="Nagy L.G."/>
            <person name="Aury J.M."/>
            <person name="Wincker P."/>
            <person name="Grigoriev I.V."/>
            <person name="Bonfante P."/>
            <person name="Martin F.M."/>
        </authorList>
    </citation>
    <scope>NUCLEOTIDE SEQUENCE [LARGE SCALE GENOMIC DNA]</scope>
    <source>
        <strain evidence="11 12">RN42</strain>
    </source>
</reference>
<proteinExistence type="inferred from homology"/>
<keyword evidence="9" id="KW-0227">DNA damage</keyword>
<dbReference type="Proteomes" id="UP000275078">
    <property type="component" value="Unassembled WGS sequence"/>
</dbReference>
<comment type="subunit">
    <text evidence="9">Component of the NuA4 histone acetyltransferase complex.</text>
</comment>
<evidence type="ECO:0000256" key="5">
    <source>
        <dbReference type="ARBA" id="ARBA00023015"/>
    </source>
</evidence>
<dbReference type="OrthoDB" id="440324at2759"/>
<evidence type="ECO:0000256" key="7">
    <source>
        <dbReference type="ARBA" id="ARBA00023163"/>
    </source>
</evidence>
<dbReference type="GO" id="GO:0005634">
    <property type="term" value="C:nucleus"/>
    <property type="evidence" value="ECO:0007669"/>
    <property type="project" value="UniProtKB-SubCell"/>
</dbReference>
<dbReference type="STRING" id="1160509.A0A3N4IVM4"/>
<evidence type="ECO:0000256" key="9">
    <source>
        <dbReference type="RuleBase" id="RU368022"/>
    </source>
</evidence>
<evidence type="ECO:0000313" key="12">
    <source>
        <dbReference type="Proteomes" id="UP000275078"/>
    </source>
</evidence>
<comment type="function">
    <text evidence="9">Component of the NuA4 histone acetyltransferase complex which is involved in transcriptional activation of selected genes principally by acetylation of nucleosomal histone H4 and H2A. The NuA4 complex is also involved in DNA repair.</text>
</comment>
<evidence type="ECO:0000256" key="8">
    <source>
        <dbReference type="ARBA" id="ARBA00023242"/>
    </source>
</evidence>
<organism evidence="11 12">
    <name type="scientific">Ascobolus immersus RN42</name>
    <dbReference type="NCBI Taxonomy" id="1160509"/>
    <lineage>
        <taxon>Eukaryota</taxon>
        <taxon>Fungi</taxon>
        <taxon>Dikarya</taxon>
        <taxon>Ascomycota</taxon>
        <taxon>Pezizomycotina</taxon>
        <taxon>Pezizomycetes</taxon>
        <taxon>Pezizales</taxon>
        <taxon>Ascobolaceae</taxon>
        <taxon>Ascobolus</taxon>
    </lineage>
</organism>
<accession>A0A3N4IVM4</accession>
<evidence type="ECO:0000256" key="10">
    <source>
        <dbReference type="SAM" id="MobiDB-lite"/>
    </source>
</evidence>
<comment type="similarity">
    <text evidence="2 9">Belongs to the EAF6 family.</text>
</comment>
<keyword evidence="4 9" id="KW-0156">Chromatin regulator</keyword>
<protein>
    <recommendedName>
        <fullName evidence="3 9">Chromatin modification-related protein EAF6</fullName>
    </recommendedName>
</protein>
<feature type="region of interest" description="Disordered" evidence="10">
    <location>
        <begin position="121"/>
        <end position="181"/>
    </location>
</feature>
<gene>
    <name evidence="11" type="ORF">BJ508DRAFT_5251</name>
</gene>
<dbReference type="PANTHER" id="PTHR13476">
    <property type="entry name" value="CHROMATIN MODIFICATION-RELATED PROTEIN MEAF6"/>
    <property type="match status" value="1"/>
</dbReference>
<evidence type="ECO:0000256" key="1">
    <source>
        <dbReference type="ARBA" id="ARBA00004123"/>
    </source>
</evidence>
<evidence type="ECO:0000256" key="2">
    <source>
        <dbReference type="ARBA" id="ARBA00010916"/>
    </source>
</evidence>
<comment type="subcellular location">
    <subcellularLocation>
        <location evidence="1 9">Nucleus</location>
    </subcellularLocation>
</comment>
<dbReference type="GO" id="GO:0035267">
    <property type="term" value="C:NuA4 histone acetyltransferase complex"/>
    <property type="evidence" value="ECO:0007669"/>
    <property type="project" value="UniProtKB-UniRule"/>
</dbReference>
<evidence type="ECO:0000256" key="3">
    <source>
        <dbReference type="ARBA" id="ARBA00018504"/>
    </source>
</evidence>
<keyword evidence="8 9" id="KW-0539">Nucleus</keyword>
<keyword evidence="5 9" id="KW-0805">Transcription regulation</keyword>
<evidence type="ECO:0000256" key="6">
    <source>
        <dbReference type="ARBA" id="ARBA00023054"/>
    </source>
</evidence>
<keyword evidence="6" id="KW-0175">Coiled coil</keyword>
<dbReference type="Pfam" id="PF09340">
    <property type="entry name" value="NuA4"/>
    <property type="match status" value="1"/>
</dbReference>
<dbReference type="GO" id="GO:0006325">
    <property type="term" value="P:chromatin organization"/>
    <property type="evidence" value="ECO:0007669"/>
    <property type="project" value="UniProtKB-KW"/>
</dbReference>
<keyword evidence="7 9" id="KW-0804">Transcription</keyword>
<evidence type="ECO:0000256" key="4">
    <source>
        <dbReference type="ARBA" id="ARBA00022853"/>
    </source>
</evidence>
<keyword evidence="9" id="KW-0234">DNA repair</keyword>
<sequence length="181" mass="19963">MADTPSTNGTAQAALAALLPGDARRNLPLKDAPATTQQQQYEKLRSELRHLIARKRQNDRHLASIEENIYKIETSYLEETPNGNIIRGFDNYIKGSAARRRNVISDSDRLFSQSSVTFVKDETPQSASTAAPTPVSETAPKPSKDKKKKRKKAEDENSSPSGDESVSGHKRSRLSISAARE</sequence>
<dbReference type="EMBL" id="ML119645">
    <property type="protein sequence ID" value="RPA88290.1"/>
    <property type="molecule type" value="Genomic_DNA"/>
</dbReference>
<dbReference type="GO" id="GO:0006281">
    <property type="term" value="P:DNA repair"/>
    <property type="evidence" value="ECO:0007669"/>
    <property type="project" value="UniProtKB-UniRule"/>
</dbReference>